<proteinExistence type="predicted"/>
<dbReference type="EMBL" id="JAHHUM010000080">
    <property type="protein sequence ID" value="KAK5622761.1"/>
    <property type="molecule type" value="Genomic_DNA"/>
</dbReference>
<reference evidence="2 3" key="1">
    <citation type="submission" date="2021-06" db="EMBL/GenBank/DDBJ databases">
        <authorList>
            <person name="Palmer J.M."/>
        </authorList>
    </citation>
    <scope>NUCLEOTIDE SEQUENCE [LARGE SCALE GENOMIC DNA]</scope>
    <source>
        <strain evidence="2 3">MEX-2019</strain>
        <tissue evidence="2">Muscle</tissue>
    </source>
</reference>
<dbReference type="Proteomes" id="UP001311232">
    <property type="component" value="Unassembled WGS sequence"/>
</dbReference>
<evidence type="ECO:0000313" key="2">
    <source>
        <dbReference type="EMBL" id="KAK5622761.1"/>
    </source>
</evidence>
<keyword evidence="3" id="KW-1185">Reference proteome</keyword>
<accession>A0AAV9SN88</accession>
<feature type="region of interest" description="Disordered" evidence="1">
    <location>
        <begin position="36"/>
        <end position="106"/>
    </location>
</feature>
<sequence>MNDIIFTKKLLQGAANAVRLYAAGGCWCVRRRRAERCHNSSSIRTTDRGQQRPEPPPESGRGTSLMLYPPRGASVRDRVAGQRRGSGGIWSGGKKRMRRMGGWEDRAWRRGAGTGLSLH</sequence>
<name>A0AAV9SN88_9TELE</name>
<gene>
    <name evidence="2" type="ORF">CRENBAI_025120</name>
</gene>
<organism evidence="2 3">
    <name type="scientific">Crenichthys baileyi</name>
    <name type="common">White River springfish</name>
    <dbReference type="NCBI Taxonomy" id="28760"/>
    <lineage>
        <taxon>Eukaryota</taxon>
        <taxon>Metazoa</taxon>
        <taxon>Chordata</taxon>
        <taxon>Craniata</taxon>
        <taxon>Vertebrata</taxon>
        <taxon>Euteleostomi</taxon>
        <taxon>Actinopterygii</taxon>
        <taxon>Neopterygii</taxon>
        <taxon>Teleostei</taxon>
        <taxon>Neoteleostei</taxon>
        <taxon>Acanthomorphata</taxon>
        <taxon>Ovalentaria</taxon>
        <taxon>Atherinomorphae</taxon>
        <taxon>Cyprinodontiformes</taxon>
        <taxon>Goodeidae</taxon>
        <taxon>Crenichthys</taxon>
    </lineage>
</organism>
<protein>
    <submittedName>
        <fullName evidence="2">Uncharacterized protein</fullName>
    </submittedName>
</protein>
<evidence type="ECO:0000313" key="3">
    <source>
        <dbReference type="Proteomes" id="UP001311232"/>
    </source>
</evidence>
<comment type="caution">
    <text evidence="2">The sequence shown here is derived from an EMBL/GenBank/DDBJ whole genome shotgun (WGS) entry which is preliminary data.</text>
</comment>
<dbReference type="AlphaFoldDB" id="A0AAV9SN88"/>
<evidence type="ECO:0000256" key="1">
    <source>
        <dbReference type="SAM" id="MobiDB-lite"/>
    </source>
</evidence>